<feature type="region of interest" description="Disordered" evidence="1">
    <location>
        <begin position="52"/>
        <end position="94"/>
    </location>
</feature>
<evidence type="ECO:0000313" key="2">
    <source>
        <dbReference type="EMBL" id="RDX46580.1"/>
    </source>
</evidence>
<evidence type="ECO:0000256" key="1">
    <source>
        <dbReference type="SAM" id="MobiDB-lite"/>
    </source>
</evidence>
<feature type="compositionally biased region" description="Basic and acidic residues" evidence="1">
    <location>
        <begin position="52"/>
        <end position="64"/>
    </location>
</feature>
<protein>
    <submittedName>
        <fullName evidence="2">Uncharacterized protein</fullName>
    </submittedName>
</protein>
<accession>A0A371D1Z9</accession>
<reference evidence="2 3" key="1">
    <citation type="journal article" date="2018" name="Biotechnol. Biofuels">
        <title>Integrative visual omics of the white-rot fungus Polyporus brumalis exposes the biotechnological potential of its oxidative enzymes for delignifying raw plant biomass.</title>
        <authorList>
            <person name="Miyauchi S."/>
            <person name="Rancon A."/>
            <person name="Drula E."/>
            <person name="Hage H."/>
            <person name="Chaduli D."/>
            <person name="Favel A."/>
            <person name="Grisel S."/>
            <person name="Henrissat B."/>
            <person name="Herpoel-Gimbert I."/>
            <person name="Ruiz-Duenas F.J."/>
            <person name="Chevret D."/>
            <person name="Hainaut M."/>
            <person name="Lin J."/>
            <person name="Wang M."/>
            <person name="Pangilinan J."/>
            <person name="Lipzen A."/>
            <person name="Lesage-Meessen L."/>
            <person name="Navarro D."/>
            <person name="Riley R."/>
            <person name="Grigoriev I.V."/>
            <person name="Zhou S."/>
            <person name="Raouche S."/>
            <person name="Rosso M.N."/>
        </authorList>
    </citation>
    <scope>NUCLEOTIDE SEQUENCE [LARGE SCALE GENOMIC DNA]</scope>
    <source>
        <strain evidence="2 3">BRFM 1820</strain>
    </source>
</reference>
<feature type="non-terminal residue" evidence="2">
    <location>
        <position position="1"/>
    </location>
</feature>
<dbReference type="EMBL" id="KZ857426">
    <property type="protein sequence ID" value="RDX46580.1"/>
    <property type="molecule type" value="Genomic_DNA"/>
</dbReference>
<evidence type="ECO:0000313" key="3">
    <source>
        <dbReference type="Proteomes" id="UP000256964"/>
    </source>
</evidence>
<dbReference type="Proteomes" id="UP000256964">
    <property type="component" value="Unassembled WGS sequence"/>
</dbReference>
<proteinExistence type="predicted"/>
<dbReference type="STRING" id="139420.A0A371D1Z9"/>
<name>A0A371D1Z9_9APHY</name>
<sequence length="271" mass="30342">RPLRDPHNAVCPDFWDAVFDGHRQALVNDGTAASEEAAVELLVARWKERNEQEKEAWDRDHPQNEEPQAQPRAPSPAVAEPGDGRNLPVPRTAVPKGPVFAPAAVGVPPPKSLDAPPSQHAQNKLKAGQYVQLWYFTPEGIQEATSTLYSGREEAVTLEREDSALVLSTNSGSKKAVDDEHLTWNQVSLARSTFLTWASTYRWPEDHTDMLARFWFNLDVHPLRAKEGGDRACVVYQARMRRLWHQSLDGPSPFDLSIIDDGILERIAQDL</sequence>
<dbReference type="OrthoDB" id="2672960at2759"/>
<organism evidence="2 3">
    <name type="scientific">Lentinus brumalis</name>
    <dbReference type="NCBI Taxonomy" id="2498619"/>
    <lineage>
        <taxon>Eukaryota</taxon>
        <taxon>Fungi</taxon>
        <taxon>Dikarya</taxon>
        <taxon>Basidiomycota</taxon>
        <taxon>Agaricomycotina</taxon>
        <taxon>Agaricomycetes</taxon>
        <taxon>Polyporales</taxon>
        <taxon>Polyporaceae</taxon>
        <taxon>Lentinus</taxon>
    </lineage>
</organism>
<gene>
    <name evidence="2" type="ORF">OH76DRAFT_1329282</name>
</gene>
<dbReference type="AlphaFoldDB" id="A0A371D1Z9"/>
<keyword evidence="3" id="KW-1185">Reference proteome</keyword>
<feature type="non-terminal residue" evidence="2">
    <location>
        <position position="271"/>
    </location>
</feature>